<evidence type="ECO:0000256" key="5">
    <source>
        <dbReference type="ARBA" id="ARBA00022989"/>
    </source>
</evidence>
<evidence type="ECO:0000256" key="3">
    <source>
        <dbReference type="ARBA" id="ARBA00022475"/>
    </source>
</evidence>
<evidence type="ECO:0000256" key="7">
    <source>
        <dbReference type="RuleBase" id="RU363032"/>
    </source>
</evidence>
<evidence type="ECO:0000313" key="10">
    <source>
        <dbReference type="Proteomes" id="UP000680588"/>
    </source>
</evidence>
<accession>A0A975S508</accession>
<evidence type="ECO:0000256" key="2">
    <source>
        <dbReference type="ARBA" id="ARBA00022448"/>
    </source>
</evidence>
<keyword evidence="5 7" id="KW-1133">Transmembrane helix</keyword>
<dbReference type="InterPro" id="IPR000515">
    <property type="entry name" value="MetI-like"/>
</dbReference>
<reference evidence="9" key="1">
    <citation type="submission" date="2021-06" db="EMBL/GenBank/DDBJ databases">
        <title>Novel species in genus Arthrobacter.</title>
        <authorList>
            <person name="Zhang G."/>
        </authorList>
    </citation>
    <scope>NUCLEOTIDE SEQUENCE</scope>
    <source>
        <strain evidence="9">Zg-ZUI122</strain>
    </source>
</reference>
<dbReference type="Gene3D" id="1.10.3720.10">
    <property type="entry name" value="MetI-like"/>
    <property type="match status" value="1"/>
</dbReference>
<protein>
    <submittedName>
        <fullName evidence="9">ABC transporter permease</fullName>
    </submittedName>
</protein>
<evidence type="ECO:0000256" key="1">
    <source>
        <dbReference type="ARBA" id="ARBA00004651"/>
    </source>
</evidence>
<keyword evidence="6 7" id="KW-0472">Membrane</keyword>
<dbReference type="PANTHER" id="PTHR30465">
    <property type="entry name" value="INNER MEMBRANE ABC TRANSPORTER"/>
    <property type="match status" value="1"/>
</dbReference>
<feature type="transmembrane region" description="Helical" evidence="7">
    <location>
        <begin position="107"/>
        <end position="129"/>
    </location>
</feature>
<dbReference type="Proteomes" id="UP000680588">
    <property type="component" value="Chromosome"/>
</dbReference>
<feature type="transmembrane region" description="Helical" evidence="7">
    <location>
        <begin position="435"/>
        <end position="457"/>
    </location>
</feature>
<evidence type="ECO:0000313" key="9">
    <source>
        <dbReference type="EMBL" id="QWQ35397.1"/>
    </source>
</evidence>
<feature type="transmembrane region" description="Helical" evidence="7">
    <location>
        <begin position="321"/>
        <end position="340"/>
    </location>
</feature>
<feature type="transmembrane region" description="Helical" evidence="7">
    <location>
        <begin position="204"/>
        <end position="223"/>
    </location>
</feature>
<feature type="transmembrane region" description="Helical" evidence="7">
    <location>
        <begin position="373"/>
        <end position="392"/>
    </location>
</feature>
<evidence type="ECO:0000259" key="8">
    <source>
        <dbReference type="PROSITE" id="PS50928"/>
    </source>
</evidence>
<keyword evidence="10" id="KW-1185">Reference proteome</keyword>
<dbReference type="Pfam" id="PF00528">
    <property type="entry name" value="BPD_transp_1"/>
    <property type="match status" value="1"/>
</dbReference>
<dbReference type="KEGG" id="asun:KG104_13030"/>
<comment type="similarity">
    <text evidence="7">Belongs to the binding-protein-dependent transport system permease family.</text>
</comment>
<feature type="transmembrane region" description="Helical" evidence="7">
    <location>
        <begin position="260"/>
        <end position="277"/>
    </location>
</feature>
<evidence type="ECO:0000256" key="6">
    <source>
        <dbReference type="ARBA" id="ARBA00023136"/>
    </source>
</evidence>
<name>A0A975S508_9MICC</name>
<dbReference type="PANTHER" id="PTHR30465:SF0">
    <property type="entry name" value="OLIGOPEPTIDE TRANSPORT SYSTEM PERMEASE PROTEIN APPB"/>
    <property type="match status" value="1"/>
</dbReference>
<feature type="domain" description="ABC transmembrane type-1" evidence="8">
    <location>
        <begin position="103"/>
        <end position="496"/>
    </location>
</feature>
<comment type="subcellular location">
    <subcellularLocation>
        <location evidence="1 7">Cell membrane</location>
        <topology evidence="1 7">Multi-pass membrane protein</topology>
    </subcellularLocation>
</comment>
<feature type="transmembrane region" description="Helical" evidence="7">
    <location>
        <begin position="9"/>
        <end position="28"/>
    </location>
</feature>
<sequence length="510" mass="55228">MFSFILRRAVTSFFVLLAATVLMFILAVNSGDPFHDLIELQSADRESRIAQRTAALHLDQPVAVRYLLWLQEVGRCMIPGGAECTLGLNRAGSPVIDQLQTAIGSTFRLVVVAVLVAIVLGVAVGLITALRQYSTFDYSITFISFLLFSMPLFWLSTLLKQYLAIDLNTWLADPQMSYLGIAAVGLIVGLIGAVAVGGDRNRRLRVFAIVAVATSVTFYLLLISNWFKTPGLGPIGLFITAFGLALGLTALLAGFRRRRIVYAALATAAVGFIGYLVTQPLMQDPNWGIIAGLAVLTLLVSLAIGHFVGGPYARQTRNLTAVIGLAIGFFVFIDALLGAYPSLSRKNGGRPIPTTGSSTPNLQGTFWEINLDYALYLVLPTIAIMLISFATYTRYTRASMLEVMNQDYVRTARAKGLSERSVIVKHAFRNAMIPITTLMAFDFAGVLGGAVITEAVFGWSGMGKMFTDGLNNVDPNVIMAFFLVTGVAAVTFNMLADIAYAFLDPRISLN</sequence>
<dbReference type="AlphaFoldDB" id="A0A975S508"/>
<keyword evidence="2 7" id="KW-0813">Transport</keyword>
<keyword evidence="4 7" id="KW-0812">Transmembrane</keyword>
<proteinExistence type="inferred from homology"/>
<dbReference type="GO" id="GO:0005886">
    <property type="term" value="C:plasma membrane"/>
    <property type="evidence" value="ECO:0007669"/>
    <property type="project" value="UniProtKB-SubCell"/>
</dbReference>
<feature type="transmembrane region" description="Helical" evidence="7">
    <location>
        <begin position="289"/>
        <end position="309"/>
    </location>
</feature>
<feature type="transmembrane region" description="Helical" evidence="7">
    <location>
        <begin position="235"/>
        <end position="253"/>
    </location>
</feature>
<feature type="transmembrane region" description="Helical" evidence="7">
    <location>
        <begin position="136"/>
        <end position="156"/>
    </location>
</feature>
<dbReference type="RefSeq" id="WP_207348007.1">
    <property type="nucleotide sequence ID" value="NZ_CP076456.1"/>
</dbReference>
<dbReference type="InterPro" id="IPR035906">
    <property type="entry name" value="MetI-like_sf"/>
</dbReference>
<dbReference type="CDD" id="cd06261">
    <property type="entry name" value="TM_PBP2"/>
    <property type="match status" value="1"/>
</dbReference>
<dbReference type="GO" id="GO:0055085">
    <property type="term" value="P:transmembrane transport"/>
    <property type="evidence" value="ECO:0007669"/>
    <property type="project" value="InterPro"/>
</dbReference>
<organism evidence="9 10">
    <name type="scientific">Arthrobacter sunyaminii</name>
    <dbReference type="NCBI Taxonomy" id="2816859"/>
    <lineage>
        <taxon>Bacteria</taxon>
        <taxon>Bacillati</taxon>
        <taxon>Actinomycetota</taxon>
        <taxon>Actinomycetes</taxon>
        <taxon>Micrococcales</taxon>
        <taxon>Micrococcaceae</taxon>
        <taxon>Arthrobacter</taxon>
    </lineage>
</organism>
<feature type="transmembrane region" description="Helical" evidence="7">
    <location>
        <begin position="176"/>
        <end position="197"/>
    </location>
</feature>
<dbReference type="EMBL" id="CP076456">
    <property type="protein sequence ID" value="QWQ35397.1"/>
    <property type="molecule type" value="Genomic_DNA"/>
</dbReference>
<gene>
    <name evidence="9" type="ORF">KG104_13030</name>
</gene>
<dbReference type="SUPFAM" id="SSF161098">
    <property type="entry name" value="MetI-like"/>
    <property type="match status" value="1"/>
</dbReference>
<keyword evidence="3" id="KW-1003">Cell membrane</keyword>
<evidence type="ECO:0000256" key="4">
    <source>
        <dbReference type="ARBA" id="ARBA00022692"/>
    </source>
</evidence>
<dbReference type="PROSITE" id="PS50928">
    <property type="entry name" value="ABC_TM1"/>
    <property type="match status" value="1"/>
</dbReference>
<feature type="transmembrane region" description="Helical" evidence="7">
    <location>
        <begin position="477"/>
        <end position="503"/>
    </location>
</feature>